<dbReference type="InterPro" id="IPR033932">
    <property type="entry name" value="YtcJ-like"/>
</dbReference>
<dbReference type="Gene3D" id="2.30.40.10">
    <property type="entry name" value="Urease, subunit C, domain 1"/>
    <property type="match status" value="1"/>
</dbReference>
<dbReference type="Gene3D" id="3.20.20.140">
    <property type="entry name" value="Metal-dependent hydrolases"/>
    <property type="match status" value="1"/>
</dbReference>
<evidence type="ECO:0000259" key="1">
    <source>
        <dbReference type="Pfam" id="PF07969"/>
    </source>
</evidence>
<dbReference type="InterPro" id="IPR013108">
    <property type="entry name" value="Amidohydro_3"/>
</dbReference>
<dbReference type="SUPFAM" id="SSF51338">
    <property type="entry name" value="Composite domain of metallo-dependent hydrolases"/>
    <property type="match status" value="1"/>
</dbReference>
<dbReference type="EMBL" id="FOBW01000008">
    <property type="protein sequence ID" value="SEN04069.1"/>
    <property type="molecule type" value="Genomic_DNA"/>
</dbReference>
<sequence>MQPTLPAHLLIQNVNVLTMDPNRPFASGVAIADGKIIGILDKETNWPLSPQGKIVDGNGLTLMPGLIDAHCHLRAQISQMSALSFSRADITGIDEMILAIREKTRTLPNGTWIRGTGYDPFYLKEKRHPTRWDLDQATTHHPIRLRHITRHASVLNSLALNMAGLNEFSQDPPGVKVERQPDTNIPTGVIYGGDSWLSQHVIPPITTSELENGSGQLQRNLLQRGITAVQDATPTSSIQDVKFWTARIQENKWPITIQLMASAIQHQQMEKHLINETNHQVRKGLEIGPIKVVLEANPDLFPAPTELTQIVVNATAKNIPVAIHVVDPEMVWAAVDAIETARSKFPNNLVRHRLEHLSLCPDAFLPAISKARIMVVTNPSFIYQHGDRYLSDVDPTERNWLYPMNSVLQSKIPLAAGSDAPVAVSDPWMGIQTACTRETLSGMLVNQHEKLDRYQALSLYTVGAALAAGWQHKRGMIHPQFEADLILIDQNPLNCPEREINKIQVKKVWIGGNLVFQS</sequence>
<dbReference type="CDD" id="cd01300">
    <property type="entry name" value="YtcJ_like"/>
    <property type="match status" value="1"/>
</dbReference>
<keyword evidence="2" id="KW-0378">Hydrolase</keyword>
<organism evidence="2 3">
    <name type="scientific">Mesobacillus persicus</name>
    <dbReference type="NCBI Taxonomy" id="930146"/>
    <lineage>
        <taxon>Bacteria</taxon>
        <taxon>Bacillati</taxon>
        <taxon>Bacillota</taxon>
        <taxon>Bacilli</taxon>
        <taxon>Bacillales</taxon>
        <taxon>Bacillaceae</taxon>
        <taxon>Mesobacillus</taxon>
    </lineage>
</organism>
<dbReference type="Gene3D" id="3.10.310.70">
    <property type="match status" value="1"/>
</dbReference>
<proteinExistence type="predicted"/>
<evidence type="ECO:0000313" key="2">
    <source>
        <dbReference type="EMBL" id="SEN04069.1"/>
    </source>
</evidence>
<dbReference type="STRING" id="930146.SAMN05192533_108138"/>
<keyword evidence="3" id="KW-1185">Reference proteome</keyword>
<feature type="domain" description="Amidohydrolase 3" evidence="1">
    <location>
        <begin position="53"/>
        <end position="516"/>
    </location>
</feature>
<dbReference type="Pfam" id="PF07969">
    <property type="entry name" value="Amidohydro_3"/>
    <property type="match status" value="1"/>
</dbReference>
<protein>
    <submittedName>
        <fullName evidence="2">Predicted amidohydrolase YtcJ</fullName>
    </submittedName>
</protein>
<dbReference type="PANTHER" id="PTHR22642">
    <property type="entry name" value="IMIDAZOLONEPROPIONASE"/>
    <property type="match status" value="1"/>
</dbReference>
<gene>
    <name evidence="2" type="ORF">SAMN05192533_108138</name>
</gene>
<evidence type="ECO:0000313" key="3">
    <source>
        <dbReference type="Proteomes" id="UP000198553"/>
    </source>
</evidence>
<name>A0A1H8D9Z8_9BACI</name>
<accession>A0A1H8D9Z8</accession>
<dbReference type="InterPro" id="IPR011059">
    <property type="entry name" value="Metal-dep_hydrolase_composite"/>
</dbReference>
<dbReference type="SUPFAM" id="SSF51556">
    <property type="entry name" value="Metallo-dependent hydrolases"/>
    <property type="match status" value="1"/>
</dbReference>
<dbReference type="Proteomes" id="UP000198553">
    <property type="component" value="Unassembled WGS sequence"/>
</dbReference>
<dbReference type="AlphaFoldDB" id="A0A1H8D9Z8"/>
<reference evidence="3" key="1">
    <citation type="submission" date="2016-10" db="EMBL/GenBank/DDBJ databases">
        <authorList>
            <person name="Varghese N."/>
            <person name="Submissions S."/>
        </authorList>
    </citation>
    <scope>NUCLEOTIDE SEQUENCE [LARGE SCALE GENOMIC DNA]</scope>
    <source>
        <strain evidence="3">B48,IBRC-M 10115,DSM 25386,CECT 8001</strain>
    </source>
</reference>
<dbReference type="InterPro" id="IPR032466">
    <property type="entry name" value="Metal_Hydrolase"/>
</dbReference>
<dbReference type="GO" id="GO:0016810">
    <property type="term" value="F:hydrolase activity, acting on carbon-nitrogen (but not peptide) bonds"/>
    <property type="evidence" value="ECO:0007669"/>
    <property type="project" value="InterPro"/>
</dbReference>
<dbReference type="OrthoDB" id="9767366at2"/>
<dbReference type="PANTHER" id="PTHR22642:SF2">
    <property type="entry name" value="PROTEIN LONG AFTER FAR-RED 3"/>
    <property type="match status" value="1"/>
</dbReference>
<dbReference type="RefSeq" id="WP_090746008.1">
    <property type="nucleotide sequence ID" value="NZ_FOBW01000008.1"/>
</dbReference>